<keyword evidence="2" id="KW-1185">Reference proteome</keyword>
<dbReference type="Proteomes" id="UP000637632">
    <property type="component" value="Unassembled WGS sequence"/>
</dbReference>
<reference evidence="1 2" key="1">
    <citation type="submission" date="2020-08" db="EMBL/GenBank/DDBJ databases">
        <title>Novel species isolated from subtropical streams in China.</title>
        <authorList>
            <person name="Lu H."/>
        </authorList>
    </citation>
    <scope>NUCLEOTIDE SEQUENCE [LARGE SCALE GENOMIC DNA]</scope>
    <source>
        <strain evidence="1 2">CCTCC AB 2015119</strain>
    </source>
</reference>
<dbReference type="EMBL" id="JACOFT010000007">
    <property type="protein sequence ID" value="MBC3813100.1"/>
    <property type="molecule type" value="Genomic_DNA"/>
</dbReference>
<comment type="caution">
    <text evidence="1">The sequence shown here is derived from an EMBL/GenBank/DDBJ whole genome shotgun (WGS) entry which is preliminary data.</text>
</comment>
<proteinExistence type="predicted"/>
<evidence type="ECO:0000313" key="1">
    <source>
        <dbReference type="EMBL" id="MBC3813100.1"/>
    </source>
</evidence>
<evidence type="ECO:0000313" key="2">
    <source>
        <dbReference type="Proteomes" id="UP000637632"/>
    </source>
</evidence>
<name>A0ABR6XKE7_9BURK</name>
<dbReference type="RefSeq" id="WP_190481074.1">
    <property type="nucleotide sequence ID" value="NZ_JACOFT010000007.1"/>
</dbReference>
<organism evidence="1 2">
    <name type="scientific">Undibacterium aquatile</name>
    <dbReference type="NCBI Taxonomy" id="1537398"/>
    <lineage>
        <taxon>Bacteria</taxon>
        <taxon>Pseudomonadati</taxon>
        <taxon>Pseudomonadota</taxon>
        <taxon>Betaproteobacteria</taxon>
        <taxon>Burkholderiales</taxon>
        <taxon>Oxalobacteraceae</taxon>
        <taxon>Undibacterium</taxon>
    </lineage>
</organism>
<accession>A0ABR6XKE7</accession>
<dbReference type="InterPro" id="IPR009752">
    <property type="entry name" value="Phage_Mu_GpJ"/>
</dbReference>
<protein>
    <submittedName>
        <fullName evidence="1">DUF1320 domain-containing protein</fullName>
    </submittedName>
</protein>
<gene>
    <name evidence="1" type="ORF">H8K26_16790</name>
</gene>
<sequence>MRYCTLADLQLSIPGQTLIWLSNDDEDATAIKEEVVGEAVRQAEELIDAYLRGRYNLPLGSSSDPVPSVIKDITVNLARYWLYTRRPEGADLPEAVTRTYKSSVHLLESIRGGKLTIGIPTGEAVPEPGEIKVRAKARRFTSSMLDQYK</sequence>
<dbReference type="Pfam" id="PF07030">
    <property type="entry name" value="Phage_Mu_Gp36"/>
    <property type="match status" value="1"/>
</dbReference>